<dbReference type="InterPro" id="IPR016040">
    <property type="entry name" value="NAD(P)-bd_dom"/>
</dbReference>
<dbReference type="STRING" id="1280953.HOC_13409"/>
<dbReference type="EMBL" id="ARYL01000020">
    <property type="protein sequence ID" value="KDA01917.1"/>
    <property type="molecule type" value="Genomic_DNA"/>
</dbReference>
<evidence type="ECO:0000256" key="1">
    <source>
        <dbReference type="ARBA" id="ARBA00001539"/>
    </source>
</evidence>
<evidence type="ECO:0000256" key="6">
    <source>
        <dbReference type="ARBA" id="ARBA00023239"/>
    </source>
</evidence>
<dbReference type="PATRIC" id="fig|1280953.3.peg.2699"/>
<dbReference type="Gene3D" id="3.40.50.720">
    <property type="entry name" value="NAD(P)-binding Rossmann-like Domain"/>
    <property type="match status" value="1"/>
</dbReference>
<evidence type="ECO:0000313" key="9">
    <source>
        <dbReference type="EMBL" id="KDA01917.1"/>
    </source>
</evidence>
<dbReference type="InterPro" id="IPR036291">
    <property type="entry name" value="NAD(P)-bd_dom_sf"/>
</dbReference>
<keyword evidence="10" id="KW-1185">Reference proteome</keyword>
<dbReference type="CDD" id="cd05246">
    <property type="entry name" value="dTDP_GD_SDR_e"/>
    <property type="match status" value="1"/>
</dbReference>
<dbReference type="AlphaFoldDB" id="A0A059G517"/>
<keyword evidence="6 7" id="KW-0456">Lyase</keyword>
<dbReference type="PANTHER" id="PTHR43000">
    <property type="entry name" value="DTDP-D-GLUCOSE 4,6-DEHYDRATASE-RELATED"/>
    <property type="match status" value="1"/>
</dbReference>
<gene>
    <name evidence="9" type="ORF">HOC_13409</name>
</gene>
<sequence>MKYLVTGGAGFIGSALCHRLMAAPDAQVTVVDKMTYAANPASLAPFEGQGRFRLVKADICDQTRMMELALADAPDVIFHLAAETHVDRSIDGADAFVQTNLVGTFAMLQAARGLHERKGGSGVRFVHVSTDEVFGSLGAEGHFDEATAYDPSSPYSATKAGADHLARAWHRTYGLPVMVSNCSNNYGPRQFPEKLIPLMVLNALEGLKLPIYGDGSNVRDWLHVEDHADALVRIAEAGVPGESYTVGGNSEKTNLEIVRLVCQLLDERRPLSAPHGDLMTFVADRPGHDLRYAIDASKIGRELGWAPSRDFAQGLADTVDWYIANEAWWRPLRETVYAGQRLGKVGA</sequence>
<keyword evidence="5" id="KW-0520">NAD</keyword>
<comment type="cofactor">
    <cofactor evidence="2 7">
        <name>NAD(+)</name>
        <dbReference type="ChEBI" id="CHEBI:57540"/>
    </cofactor>
</comment>
<name>A0A059G517_9PROT</name>
<dbReference type="RefSeq" id="WP_035539418.1">
    <property type="nucleotide sequence ID" value="NZ_ARYL01000020.1"/>
</dbReference>
<dbReference type="Pfam" id="PF16363">
    <property type="entry name" value="GDP_Man_Dehyd"/>
    <property type="match status" value="1"/>
</dbReference>
<dbReference type="NCBIfam" id="TIGR01181">
    <property type="entry name" value="dTDP_gluc_dehyt"/>
    <property type="match status" value="1"/>
</dbReference>
<dbReference type="SUPFAM" id="SSF51735">
    <property type="entry name" value="NAD(P)-binding Rossmann-fold domains"/>
    <property type="match status" value="1"/>
</dbReference>
<comment type="caution">
    <text evidence="9">The sequence shown here is derived from an EMBL/GenBank/DDBJ whole genome shotgun (WGS) entry which is preliminary data.</text>
</comment>
<accession>A0A059G517</accession>
<organism evidence="9 10">
    <name type="scientific">Hyphomonas oceanitis SCH89</name>
    <dbReference type="NCBI Taxonomy" id="1280953"/>
    <lineage>
        <taxon>Bacteria</taxon>
        <taxon>Pseudomonadati</taxon>
        <taxon>Pseudomonadota</taxon>
        <taxon>Alphaproteobacteria</taxon>
        <taxon>Hyphomonadales</taxon>
        <taxon>Hyphomonadaceae</taxon>
        <taxon>Hyphomonas</taxon>
    </lineage>
</organism>
<protein>
    <recommendedName>
        <fullName evidence="4 7">dTDP-glucose 4,6-dehydratase</fullName>
        <ecNumber evidence="4 7">4.2.1.46</ecNumber>
    </recommendedName>
</protein>
<dbReference type="eggNOG" id="COG1088">
    <property type="taxonomic scope" value="Bacteria"/>
</dbReference>
<dbReference type="Gene3D" id="3.90.25.10">
    <property type="entry name" value="UDP-galactose 4-epimerase, domain 1"/>
    <property type="match status" value="1"/>
</dbReference>
<dbReference type="Proteomes" id="UP000024942">
    <property type="component" value="Unassembled WGS sequence"/>
</dbReference>
<evidence type="ECO:0000313" key="10">
    <source>
        <dbReference type="Proteomes" id="UP000024942"/>
    </source>
</evidence>
<reference evidence="9 10" key="1">
    <citation type="journal article" date="2014" name="Antonie Van Leeuwenhoek">
        <title>Hyphomonas beringensis sp. nov. and Hyphomonas chukchiensis sp. nov., isolated from surface seawater of the Bering Sea and Chukchi Sea.</title>
        <authorList>
            <person name="Li C."/>
            <person name="Lai Q."/>
            <person name="Li G."/>
            <person name="Dong C."/>
            <person name="Wang J."/>
            <person name="Liao Y."/>
            <person name="Shao Z."/>
        </authorList>
    </citation>
    <scope>NUCLEOTIDE SEQUENCE [LARGE SCALE GENOMIC DNA]</scope>
    <source>
        <strain evidence="9 10">SCH89</strain>
    </source>
</reference>
<evidence type="ECO:0000256" key="4">
    <source>
        <dbReference type="ARBA" id="ARBA00011990"/>
    </source>
</evidence>
<dbReference type="GO" id="GO:0008460">
    <property type="term" value="F:dTDP-glucose 4,6-dehydratase activity"/>
    <property type="evidence" value="ECO:0007669"/>
    <property type="project" value="UniProtKB-EC"/>
</dbReference>
<comment type="catalytic activity">
    <reaction evidence="1 7">
        <text>dTDP-alpha-D-glucose = dTDP-4-dehydro-6-deoxy-alpha-D-glucose + H2O</text>
        <dbReference type="Rhea" id="RHEA:17221"/>
        <dbReference type="ChEBI" id="CHEBI:15377"/>
        <dbReference type="ChEBI" id="CHEBI:57477"/>
        <dbReference type="ChEBI" id="CHEBI:57649"/>
        <dbReference type="EC" id="4.2.1.46"/>
    </reaction>
</comment>
<evidence type="ECO:0000256" key="7">
    <source>
        <dbReference type="RuleBase" id="RU004473"/>
    </source>
</evidence>
<dbReference type="GO" id="GO:0009225">
    <property type="term" value="P:nucleotide-sugar metabolic process"/>
    <property type="evidence" value="ECO:0007669"/>
    <property type="project" value="InterPro"/>
</dbReference>
<dbReference type="EC" id="4.2.1.46" evidence="4 7"/>
<evidence type="ECO:0000256" key="2">
    <source>
        <dbReference type="ARBA" id="ARBA00001911"/>
    </source>
</evidence>
<evidence type="ECO:0000256" key="5">
    <source>
        <dbReference type="ARBA" id="ARBA00023027"/>
    </source>
</evidence>
<evidence type="ECO:0000256" key="3">
    <source>
        <dbReference type="ARBA" id="ARBA00008178"/>
    </source>
</evidence>
<feature type="domain" description="NAD(P)-binding" evidence="8">
    <location>
        <begin position="4"/>
        <end position="317"/>
    </location>
</feature>
<dbReference type="OrthoDB" id="9801785at2"/>
<dbReference type="InterPro" id="IPR005888">
    <property type="entry name" value="dTDP_Gluc_deHydtase"/>
</dbReference>
<proteinExistence type="inferred from homology"/>
<evidence type="ECO:0000259" key="8">
    <source>
        <dbReference type="Pfam" id="PF16363"/>
    </source>
</evidence>
<comment type="similarity">
    <text evidence="3 7">Belongs to the NAD(P)-dependent epimerase/dehydratase family. dTDP-glucose dehydratase subfamily.</text>
</comment>